<gene>
    <name evidence="2" type="ORF">GCM10023188_32690</name>
</gene>
<dbReference type="Pfam" id="PF11954">
    <property type="entry name" value="DUF3471"/>
    <property type="match status" value="1"/>
</dbReference>
<accession>A0ABP8LYG6</accession>
<dbReference type="EMBL" id="BAABHC010000016">
    <property type="protein sequence ID" value="GAA4437929.1"/>
    <property type="molecule type" value="Genomic_DNA"/>
</dbReference>
<comment type="caution">
    <text evidence="2">The sequence shown here is derived from an EMBL/GenBank/DDBJ whole genome shotgun (WGS) entry which is preliminary data.</text>
</comment>
<dbReference type="InterPro" id="IPR021860">
    <property type="entry name" value="Peptidase_S12_Pab87-rel_C"/>
</dbReference>
<reference evidence="3" key="1">
    <citation type="journal article" date="2019" name="Int. J. Syst. Evol. Microbiol.">
        <title>The Global Catalogue of Microorganisms (GCM) 10K type strain sequencing project: providing services to taxonomists for standard genome sequencing and annotation.</title>
        <authorList>
            <consortium name="The Broad Institute Genomics Platform"/>
            <consortium name="The Broad Institute Genome Sequencing Center for Infectious Disease"/>
            <person name="Wu L."/>
            <person name="Ma J."/>
        </authorList>
    </citation>
    <scope>NUCLEOTIDE SEQUENCE [LARGE SCALE GENOMIC DNA]</scope>
    <source>
        <strain evidence="3">JCM 17926</strain>
    </source>
</reference>
<feature type="domain" description="Peptidase S12 Pab87-related C-terminal" evidence="1">
    <location>
        <begin position="30"/>
        <end position="107"/>
    </location>
</feature>
<organism evidence="2 3">
    <name type="scientific">Pontibacter saemangeumensis</name>
    <dbReference type="NCBI Taxonomy" id="1084525"/>
    <lineage>
        <taxon>Bacteria</taxon>
        <taxon>Pseudomonadati</taxon>
        <taxon>Bacteroidota</taxon>
        <taxon>Cytophagia</taxon>
        <taxon>Cytophagales</taxon>
        <taxon>Hymenobacteraceae</taxon>
        <taxon>Pontibacter</taxon>
    </lineage>
</organism>
<evidence type="ECO:0000313" key="2">
    <source>
        <dbReference type="EMBL" id="GAA4437929.1"/>
    </source>
</evidence>
<evidence type="ECO:0000259" key="1">
    <source>
        <dbReference type="Pfam" id="PF11954"/>
    </source>
</evidence>
<keyword evidence="3" id="KW-1185">Reference proteome</keyword>
<evidence type="ECO:0000313" key="3">
    <source>
        <dbReference type="Proteomes" id="UP001500552"/>
    </source>
</evidence>
<dbReference type="Proteomes" id="UP001500552">
    <property type="component" value="Unassembled WGS sequence"/>
</dbReference>
<protein>
    <recommendedName>
        <fullName evidence="1">Peptidase S12 Pab87-related C-terminal domain-containing protein</fullName>
    </recommendedName>
</protein>
<proteinExistence type="predicted"/>
<name>A0ABP8LYG6_9BACT</name>
<sequence length="118" mass="12767">MLVLSPTLLLAAPTPQDARGVNSHLPLTTASTPTNGALQQFAGIYKLDEQFAITVSVEGEKLYGLAPGDAEKTEFTPVSENKFIIKGPETEVEFVKEDGKVKYMLVQMQGGLKLTKVE</sequence>